<dbReference type="RefSeq" id="WP_408183302.1">
    <property type="nucleotide sequence ID" value="NZ_JAQQEZ010000093.1"/>
</dbReference>
<accession>A0ABW9B780</accession>
<gene>
    <name evidence="1" type="ORF">PQR57_46345</name>
</gene>
<protein>
    <submittedName>
        <fullName evidence="1">Uncharacterized protein</fullName>
    </submittedName>
</protein>
<proteinExistence type="predicted"/>
<comment type="caution">
    <text evidence="1">The sequence shown here is derived from an EMBL/GenBank/DDBJ whole genome shotgun (WGS) entry which is preliminary data.</text>
</comment>
<sequence length="201" mass="22427">MKTEVQMKMAKASKQDIDAAVELVGVLGDIDKGYHPATPNAEDADEPTFFDEDDPEHLRVFYDRMKECLDSAPSGMFRVVWGFSMIMSNDMADPDLDYLAFHPRIVQPLARPPAGAMTYPAEIPPELHHVLGMMCFQLARNAHLLRSVGANIKTRAEDEQAYCLHWLIKHVLAHGAEWADHAEADVAAAREKIAATQELSK</sequence>
<reference evidence="1 2" key="1">
    <citation type="journal article" date="2024" name="Chem. Sci.">
        <title>Discovery of megapolipeptins by genome mining of a Burkholderiales bacteria collection.</title>
        <authorList>
            <person name="Paulo B.S."/>
            <person name="Recchia M.J.J."/>
            <person name="Lee S."/>
            <person name="Fergusson C.H."/>
            <person name="Romanowski S.B."/>
            <person name="Hernandez A."/>
            <person name="Krull N."/>
            <person name="Liu D.Y."/>
            <person name="Cavanagh H."/>
            <person name="Bos A."/>
            <person name="Gray C.A."/>
            <person name="Murphy B.T."/>
            <person name="Linington R.G."/>
            <person name="Eustaquio A.S."/>
        </authorList>
    </citation>
    <scope>NUCLEOTIDE SEQUENCE [LARGE SCALE GENOMIC DNA]</scope>
    <source>
        <strain evidence="1 2">RL17-350-BIC-A</strain>
    </source>
</reference>
<dbReference type="EMBL" id="JAQQEZ010000093">
    <property type="protein sequence ID" value="MFM0008309.1"/>
    <property type="molecule type" value="Genomic_DNA"/>
</dbReference>
<name>A0ABW9B780_9BURK</name>
<evidence type="ECO:0000313" key="2">
    <source>
        <dbReference type="Proteomes" id="UP001629230"/>
    </source>
</evidence>
<keyword evidence="2" id="KW-1185">Reference proteome</keyword>
<organism evidence="1 2">
    <name type="scientific">Paraburkholderia dipogonis</name>
    <dbReference type="NCBI Taxonomy" id="1211383"/>
    <lineage>
        <taxon>Bacteria</taxon>
        <taxon>Pseudomonadati</taxon>
        <taxon>Pseudomonadota</taxon>
        <taxon>Betaproteobacteria</taxon>
        <taxon>Burkholderiales</taxon>
        <taxon>Burkholderiaceae</taxon>
        <taxon>Paraburkholderia</taxon>
    </lineage>
</organism>
<evidence type="ECO:0000313" key="1">
    <source>
        <dbReference type="EMBL" id="MFM0008309.1"/>
    </source>
</evidence>
<dbReference type="Proteomes" id="UP001629230">
    <property type="component" value="Unassembled WGS sequence"/>
</dbReference>